<comment type="caution">
    <text evidence="2">The sequence shown here is derived from an EMBL/GenBank/DDBJ whole genome shotgun (WGS) entry which is preliminary data.</text>
</comment>
<evidence type="ECO:0000313" key="2">
    <source>
        <dbReference type="EMBL" id="KUK79954.1"/>
    </source>
</evidence>
<evidence type="ECO:0000256" key="1">
    <source>
        <dbReference type="SAM" id="MobiDB-lite"/>
    </source>
</evidence>
<accession>A0A101HNF6</accession>
<feature type="compositionally biased region" description="Polar residues" evidence="1">
    <location>
        <begin position="77"/>
        <end position="87"/>
    </location>
</feature>
<gene>
    <name evidence="2" type="ORF">XD94_1253</name>
</gene>
<evidence type="ECO:0000313" key="3">
    <source>
        <dbReference type="Proteomes" id="UP000054092"/>
    </source>
</evidence>
<sequence>MFSCFSGIIVKKEVKSAVEDDGTLTVHLNLVEGLRENGFDVITSAGEPEENKIGSNCGLFIRRPLQGSKGNPEIYSSVKSNTNSQKS</sequence>
<name>A0A101HNF6_9BACT</name>
<protein>
    <submittedName>
        <fullName evidence="2">Radical SAM domain protein</fullName>
    </submittedName>
</protein>
<organism evidence="2 3">
    <name type="scientific">Mesotoga prima</name>
    <dbReference type="NCBI Taxonomy" id="1184387"/>
    <lineage>
        <taxon>Bacteria</taxon>
        <taxon>Thermotogati</taxon>
        <taxon>Thermotogota</taxon>
        <taxon>Thermotogae</taxon>
        <taxon>Kosmotogales</taxon>
        <taxon>Kosmotogaceae</taxon>
        <taxon>Mesotoga</taxon>
    </lineage>
</organism>
<reference evidence="3" key="1">
    <citation type="journal article" date="2015" name="MBio">
        <title>Genome-Resolved Metagenomic Analysis Reveals Roles for Candidate Phyla and Other Microbial Community Members in Biogeochemical Transformations in Oil Reservoirs.</title>
        <authorList>
            <person name="Hu P."/>
            <person name="Tom L."/>
            <person name="Singh A."/>
            <person name="Thomas B.C."/>
            <person name="Baker B.J."/>
            <person name="Piceno Y.M."/>
            <person name="Andersen G.L."/>
            <person name="Banfield J.F."/>
        </authorList>
    </citation>
    <scope>NUCLEOTIDE SEQUENCE [LARGE SCALE GENOMIC DNA]</scope>
</reference>
<proteinExistence type="predicted"/>
<feature type="region of interest" description="Disordered" evidence="1">
    <location>
        <begin position="64"/>
        <end position="87"/>
    </location>
</feature>
<dbReference type="AlphaFoldDB" id="A0A101HNF6"/>
<dbReference type="PATRIC" id="fig|1184387.3.peg.1703"/>
<dbReference type="EMBL" id="LGGP01000228">
    <property type="protein sequence ID" value="KUK79954.1"/>
    <property type="molecule type" value="Genomic_DNA"/>
</dbReference>
<dbReference type="Proteomes" id="UP000054092">
    <property type="component" value="Unassembled WGS sequence"/>
</dbReference>